<accession>A0A914PBZ9</accession>
<dbReference type="AlphaFoldDB" id="A0A914PBZ9"/>
<name>A0A914PBZ9_9BILA</name>
<sequence>MATKYSTYANALSGKEAGYNQDDQYNNLNLRGGYTPDYAVHEWQLSTNSGKHNPKKGEVQGLLPSFFIFRQAFLFLNTLN</sequence>
<reference evidence="2" key="1">
    <citation type="submission" date="2022-11" db="UniProtKB">
        <authorList>
            <consortium name="WormBaseParasite"/>
        </authorList>
    </citation>
    <scope>IDENTIFICATION</scope>
</reference>
<proteinExistence type="predicted"/>
<evidence type="ECO:0000313" key="2">
    <source>
        <dbReference type="WBParaSite" id="PDA_v2.g15106.t1"/>
    </source>
</evidence>
<dbReference type="Proteomes" id="UP000887578">
    <property type="component" value="Unplaced"/>
</dbReference>
<dbReference type="WBParaSite" id="PDA_v2.g15106.t1">
    <property type="protein sequence ID" value="PDA_v2.g15106.t1"/>
    <property type="gene ID" value="PDA_v2.g15106"/>
</dbReference>
<keyword evidence="1" id="KW-1185">Reference proteome</keyword>
<protein>
    <submittedName>
        <fullName evidence="2">Uncharacterized protein</fullName>
    </submittedName>
</protein>
<evidence type="ECO:0000313" key="1">
    <source>
        <dbReference type="Proteomes" id="UP000887578"/>
    </source>
</evidence>
<organism evidence="1 2">
    <name type="scientific">Panagrolaimus davidi</name>
    <dbReference type="NCBI Taxonomy" id="227884"/>
    <lineage>
        <taxon>Eukaryota</taxon>
        <taxon>Metazoa</taxon>
        <taxon>Ecdysozoa</taxon>
        <taxon>Nematoda</taxon>
        <taxon>Chromadorea</taxon>
        <taxon>Rhabditida</taxon>
        <taxon>Tylenchina</taxon>
        <taxon>Panagrolaimomorpha</taxon>
        <taxon>Panagrolaimoidea</taxon>
        <taxon>Panagrolaimidae</taxon>
        <taxon>Panagrolaimus</taxon>
    </lineage>
</organism>